<dbReference type="AlphaFoldDB" id="A0A645A5N4"/>
<accession>A0A645A5N4</accession>
<comment type="caution">
    <text evidence="1">The sequence shown here is derived from an EMBL/GenBank/DDBJ whole genome shotgun (WGS) entry which is preliminary data.</text>
</comment>
<gene>
    <name evidence="1" type="ORF">SDC9_95122</name>
</gene>
<organism evidence="1">
    <name type="scientific">bioreactor metagenome</name>
    <dbReference type="NCBI Taxonomy" id="1076179"/>
    <lineage>
        <taxon>unclassified sequences</taxon>
        <taxon>metagenomes</taxon>
        <taxon>ecological metagenomes</taxon>
    </lineage>
</organism>
<name>A0A645A5N4_9ZZZZ</name>
<protein>
    <submittedName>
        <fullName evidence="1">Uncharacterized protein</fullName>
    </submittedName>
</protein>
<proteinExistence type="predicted"/>
<sequence length="263" mass="28744">MDEVGPVRDGQGIPDVVVRQQDAESLPPEGEDNLLDVVDGDGVYAAEWLVQKKKVRQDCEAPGDLHPAALPSAEGISGDVGDLLEAEILYQPVHNVLRRFFGGRVLLEHQLEVFPHREVPEDGRLLGEIAHAETGPAVDRQGRQFPGIDRDRSRIGLDEPDDHVECGGFSRTVRAEQAHDLAHVDVQVHLGNHRAAPVGLAEGPGGYRLAHFDPSVLKISLGLPEASTRFRSGKNIRVSDFRDLAAWRAVTPPDTTRVPLAFE</sequence>
<dbReference type="EMBL" id="VSSQ01012080">
    <property type="protein sequence ID" value="MPM48397.1"/>
    <property type="molecule type" value="Genomic_DNA"/>
</dbReference>
<dbReference type="AntiFam" id="ANF00095">
    <property type="entry name" value="Shadow ORF (opposite ABC transporters)"/>
</dbReference>
<evidence type="ECO:0000313" key="1">
    <source>
        <dbReference type="EMBL" id="MPM48397.1"/>
    </source>
</evidence>
<reference evidence="1" key="1">
    <citation type="submission" date="2019-08" db="EMBL/GenBank/DDBJ databases">
        <authorList>
            <person name="Kucharzyk K."/>
            <person name="Murdoch R.W."/>
            <person name="Higgins S."/>
            <person name="Loffler F."/>
        </authorList>
    </citation>
    <scope>NUCLEOTIDE SEQUENCE</scope>
</reference>